<dbReference type="PIRSF" id="PIRSF003113">
    <property type="entry name" value="BolA"/>
    <property type="match status" value="1"/>
</dbReference>
<dbReference type="InterPro" id="IPR002634">
    <property type="entry name" value="BolA"/>
</dbReference>
<dbReference type="WBParaSite" id="SMUV_0000510801-mRNA-1">
    <property type="protein sequence ID" value="SMUV_0000510801-mRNA-1"/>
    <property type="gene ID" value="SMUV_0000510801"/>
</dbReference>
<evidence type="ECO:0000313" key="2">
    <source>
        <dbReference type="Proteomes" id="UP000046393"/>
    </source>
</evidence>
<dbReference type="InterPro" id="IPR045115">
    <property type="entry name" value="BOL2"/>
</dbReference>
<protein>
    <submittedName>
        <fullName evidence="3">Bola-like protein</fullName>
    </submittedName>
</protein>
<accession>A0A0N5AKS8</accession>
<dbReference type="GO" id="GO:0005634">
    <property type="term" value="C:nucleus"/>
    <property type="evidence" value="ECO:0007669"/>
    <property type="project" value="TreeGrafter"/>
</dbReference>
<dbReference type="GO" id="GO:0005829">
    <property type="term" value="C:cytosol"/>
    <property type="evidence" value="ECO:0007669"/>
    <property type="project" value="TreeGrafter"/>
</dbReference>
<dbReference type="Proteomes" id="UP000046393">
    <property type="component" value="Unplaced"/>
</dbReference>
<dbReference type="GO" id="GO:0051604">
    <property type="term" value="P:protein maturation"/>
    <property type="evidence" value="ECO:0007669"/>
    <property type="project" value="InterPro"/>
</dbReference>
<dbReference type="SUPFAM" id="SSF82657">
    <property type="entry name" value="BolA-like"/>
    <property type="match status" value="1"/>
</dbReference>
<dbReference type="GO" id="GO:0006879">
    <property type="term" value="P:intracellular iron ion homeostasis"/>
    <property type="evidence" value="ECO:0007669"/>
    <property type="project" value="InterPro"/>
</dbReference>
<dbReference type="Pfam" id="PF01722">
    <property type="entry name" value="BolA"/>
    <property type="match status" value="1"/>
</dbReference>
<evidence type="ECO:0000313" key="3">
    <source>
        <dbReference type="WBParaSite" id="SMUV_0000510801-mRNA-1"/>
    </source>
</evidence>
<comment type="similarity">
    <text evidence="1">Belongs to the BolA/IbaG family.</text>
</comment>
<dbReference type="Gene3D" id="3.10.20.90">
    <property type="entry name" value="Phosphatidylinositol 3-kinase Catalytic Subunit, Chain A, domain 1"/>
    <property type="match status" value="1"/>
</dbReference>
<evidence type="ECO:0000256" key="1">
    <source>
        <dbReference type="RuleBase" id="RU003860"/>
    </source>
</evidence>
<sequence>VVDETGTGQKFRVIIVSEDFAGKTTLSNHRSVQCALANLMPSIHALTIQAYDTNKWSQERLSANSEICK</sequence>
<dbReference type="GO" id="GO:0051537">
    <property type="term" value="F:2 iron, 2 sulfur cluster binding"/>
    <property type="evidence" value="ECO:0007669"/>
    <property type="project" value="InterPro"/>
</dbReference>
<organism evidence="2 3">
    <name type="scientific">Syphacia muris</name>
    <dbReference type="NCBI Taxonomy" id="451379"/>
    <lineage>
        <taxon>Eukaryota</taxon>
        <taxon>Metazoa</taxon>
        <taxon>Ecdysozoa</taxon>
        <taxon>Nematoda</taxon>
        <taxon>Chromadorea</taxon>
        <taxon>Rhabditida</taxon>
        <taxon>Spirurina</taxon>
        <taxon>Oxyuridomorpha</taxon>
        <taxon>Oxyuroidea</taxon>
        <taxon>Oxyuridae</taxon>
        <taxon>Syphacia</taxon>
    </lineage>
</organism>
<dbReference type="InterPro" id="IPR036065">
    <property type="entry name" value="BolA-like_sf"/>
</dbReference>
<keyword evidence="2" id="KW-1185">Reference proteome</keyword>
<name>A0A0N5AKS8_9BILA</name>
<reference evidence="3" key="1">
    <citation type="submission" date="2017-02" db="UniProtKB">
        <authorList>
            <consortium name="WormBaseParasite"/>
        </authorList>
    </citation>
    <scope>IDENTIFICATION</scope>
</reference>
<proteinExistence type="inferred from homology"/>
<dbReference type="STRING" id="451379.A0A0N5AKS8"/>
<dbReference type="PANTHER" id="PTHR12735">
    <property type="entry name" value="BOLA-LIKE PROTEIN-RELATED"/>
    <property type="match status" value="1"/>
</dbReference>
<dbReference type="PANTHER" id="PTHR12735:SF27">
    <property type="entry name" value="BOLA-LIKE PROTEIN 2"/>
    <property type="match status" value="1"/>
</dbReference>
<dbReference type="AlphaFoldDB" id="A0A0N5AKS8"/>